<dbReference type="Gene3D" id="2.40.10.170">
    <property type="match status" value="1"/>
</dbReference>
<dbReference type="PANTHER" id="PTHR38447">
    <property type="entry name" value="TRANSCRIPTION FACTOR YDEB-RELATED"/>
    <property type="match status" value="1"/>
</dbReference>
<dbReference type="RefSeq" id="WP_053582229.1">
    <property type="nucleotide sequence ID" value="NZ_LGRV01000001.1"/>
</dbReference>
<evidence type="ECO:0000313" key="3">
    <source>
        <dbReference type="Proteomes" id="UP000050668"/>
    </source>
</evidence>
<accession>A0ABR5K670</accession>
<keyword evidence="3" id="KW-1185">Reference proteome</keyword>
<proteinExistence type="predicted"/>
<dbReference type="EMBL" id="LGRV01000001">
    <property type="protein sequence ID" value="KOS71761.1"/>
    <property type="molecule type" value="Genomic_DNA"/>
</dbReference>
<sequence>MYNVGDVVIYAAHGLCSIEDICEQTYSDITQTYYVLQPLNDSKLTIRTPTDNAKKQIRDIIDKEEATKILHSFTSPGVEWLEQNTHRLKFHVEIIKSGDRQKQASLLNTLMRKKQEYLSMEKKFPQQEEKVLQSLQEMIFSEFSIALEKPSEEIYEYVLAQIH</sequence>
<evidence type="ECO:0000313" key="2">
    <source>
        <dbReference type="EMBL" id="KOS71761.1"/>
    </source>
</evidence>
<dbReference type="InterPro" id="IPR036101">
    <property type="entry name" value="CarD-like/TRCF_RID_sf"/>
</dbReference>
<dbReference type="InterPro" id="IPR042215">
    <property type="entry name" value="CarD-like_C"/>
</dbReference>
<dbReference type="InterPro" id="IPR052531">
    <property type="entry name" value="CarD-like_regulator"/>
</dbReference>
<feature type="domain" description="CarD-like/TRCF RNAP-interacting" evidence="1">
    <location>
        <begin position="1"/>
        <end position="111"/>
    </location>
</feature>
<dbReference type="PANTHER" id="PTHR38447:SF1">
    <property type="entry name" value="RNA POLYMERASE-BINDING TRANSCRIPTION FACTOR CARD"/>
    <property type="match status" value="1"/>
</dbReference>
<dbReference type="InterPro" id="IPR003711">
    <property type="entry name" value="CarD-like/TRCF_RID"/>
</dbReference>
<evidence type="ECO:0000259" key="1">
    <source>
        <dbReference type="SMART" id="SM01058"/>
    </source>
</evidence>
<dbReference type="SMART" id="SM01058">
    <property type="entry name" value="CarD_TRCF"/>
    <property type="match status" value="1"/>
</dbReference>
<protein>
    <recommendedName>
        <fullName evidence="1">CarD-like/TRCF RNAP-interacting domain-containing protein</fullName>
    </recommendedName>
</protein>
<gene>
    <name evidence="2" type="ORF">AEA09_01915</name>
</gene>
<dbReference type="Pfam" id="PF21095">
    <property type="entry name" value="CarD_C"/>
    <property type="match status" value="1"/>
</dbReference>
<reference evidence="3" key="1">
    <citation type="submission" date="2015-07" db="EMBL/GenBank/DDBJ databases">
        <title>Fjat-14205 dsm 2895.</title>
        <authorList>
            <person name="Liu B."/>
            <person name="Wang J."/>
            <person name="Zhu Y."/>
            <person name="Liu G."/>
            <person name="Chen Q."/>
            <person name="Chen Z."/>
            <person name="Lan J."/>
            <person name="Che J."/>
            <person name="Ge C."/>
            <person name="Shi H."/>
            <person name="Pan Z."/>
            <person name="Liu X."/>
        </authorList>
    </citation>
    <scope>NUCLEOTIDE SEQUENCE [LARGE SCALE GENOMIC DNA]</scope>
    <source>
        <strain evidence="3">DSM 25560</strain>
    </source>
</reference>
<dbReference type="Proteomes" id="UP000050668">
    <property type="component" value="Unassembled WGS sequence"/>
</dbReference>
<dbReference type="Pfam" id="PF02559">
    <property type="entry name" value="CarD_TRCF_RID"/>
    <property type="match status" value="1"/>
</dbReference>
<name>A0ABR5K670_9BACI</name>
<organism evidence="2 3">
    <name type="scientific">Lysinibacillus contaminans</name>
    <dbReference type="NCBI Taxonomy" id="1293441"/>
    <lineage>
        <taxon>Bacteria</taxon>
        <taxon>Bacillati</taxon>
        <taxon>Bacillota</taxon>
        <taxon>Bacilli</taxon>
        <taxon>Bacillales</taxon>
        <taxon>Bacillaceae</taxon>
        <taxon>Lysinibacillus</taxon>
    </lineage>
</organism>
<dbReference type="InterPro" id="IPR048792">
    <property type="entry name" value="CarD_C"/>
</dbReference>
<comment type="caution">
    <text evidence="2">The sequence shown here is derived from an EMBL/GenBank/DDBJ whole genome shotgun (WGS) entry which is preliminary data.</text>
</comment>
<dbReference type="SUPFAM" id="SSF141259">
    <property type="entry name" value="CarD-like"/>
    <property type="match status" value="1"/>
</dbReference>
<dbReference type="Gene3D" id="1.20.58.1290">
    <property type="entry name" value="CarD-like, C-terminal domain"/>
    <property type="match status" value="1"/>
</dbReference>